<proteinExistence type="predicted"/>
<evidence type="ECO:0000313" key="1">
    <source>
        <dbReference type="EMBL" id="MFC4735901.1"/>
    </source>
</evidence>
<keyword evidence="2" id="KW-1185">Reference proteome</keyword>
<protein>
    <submittedName>
        <fullName evidence="1">Heptaprenyl diphosphate synthase component 1</fullName>
    </submittedName>
</protein>
<comment type="caution">
    <text evidence="1">The sequence shown here is derived from an EMBL/GenBank/DDBJ whole genome shotgun (WGS) entry which is preliminary data.</text>
</comment>
<dbReference type="RefSeq" id="WP_377908537.1">
    <property type="nucleotide sequence ID" value="NZ_JBHSGK010000003.1"/>
</dbReference>
<sequence>MTATYDHVNNLHKLTEDFYREASYSYVQKFLPDAVMNVMQAELILLLLEDTALHAEEKHAVALAASLVQSAMDTHDRIDSTPVHSEKHRKERQLTVLSGDYYSSLYYSILAERKLIAYISLFSGAVQKINEHKMAALEAEDEWSTLSLLAEAASCIPAAAAAHIGRSELIPAFKQLFILQLLKEEHADKEMFFSCRLPRSDRSELAGRAFLRLKELPAADGRTQTFLRQEARRLMMMPY</sequence>
<name>A0ABV9NUJ4_9BACI</name>
<dbReference type="Pfam" id="PF07307">
    <property type="entry name" value="HEPPP_synt_1"/>
    <property type="match status" value="1"/>
</dbReference>
<gene>
    <name evidence="1" type="ORF">ACFO4L_04810</name>
</gene>
<dbReference type="Proteomes" id="UP001595896">
    <property type="component" value="Unassembled WGS sequence"/>
</dbReference>
<evidence type="ECO:0000313" key="2">
    <source>
        <dbReference type="Proteomes" id="UP001595896"/>
    </source>
</evidence>
<accession>A0ABV9NUJ4</accession>
<dbReference type="EMBL" id="JBHSGK010000003">
    <property type="protein sequence ID" value="MFC4735901.1"/>
    <property type="molecule type" value="Genomic_DNA"/>
</dbReference>
<dbReference type="InterPro" id="IPR009920">
    <property type="entry name" value="HEPPP_synth_su1"/>
</dbReference>
<organism evidence="1 2">
    <name type="scientific">Bacillus daqingensis</name>
    <dbReference type="NCBI Taxonomy" id="872396"/>
    <lineage>
        <taxon>Bacteria</taxon>
        <taxon>Bacillati</taxon>
        <taxon>Bacillota</taxon>
        <taxon>Bacilli</taxon>
        <taxon>Bacillales</taxon>
        <taxon>Bacillaceae</taxon>
        <taxon>Bacillus</taxon>
    </lineage>
</organism>
<reference evidence="2" key="1">
    <citation type="journal article" date="2019" name="Int. J. Syst. Evol. Microbiol.">
        <title>The Global Catalogue of Microorganisms (GCM) 10K type strain sequencing project: providing services to taxonomists for standard genome sequencing and annotation.</title>
        <authorList>
            <consortium name="The Broad Institute Genomics Platform"/>
            <consortium name="The Broad Institute Genome Sequencing Center for Infectious Disease"/>
            <person name="Wu L."/>
            <person name="Ma J."/>
        </authorList>
    </citation>
    <scope>NUCLEOTIDE SEQUENCE [LARGE SCALE GENOMIC DNA]</scope>
    <source>
        <strain evidence="2">JCM 12165</strain>
    </source>
</reference>
<dbReference type="Gene3D" id="1.20.120.1450">
    <property type="match status" value="1"/>
</dbReference>